<feature type="region of interest" description="Disordered" evidence="2">
    <location>
        <begin position="482"/>
        <end position="504"/>
    </location>
</feature>
<keyword evidence="5" id="KW-1185">Reference proteome</keyword>
<evidence type="ECO:0000313" key="5">
    <source>
        <dbReference type="Proteomes" id="UP000054166"/>
    </source>
</evidence>
<gene>
    <name evidence="4" type="ORF">PILCRDRAFT_271067</name>
</gene>
<reference evidence="4 5" key="1">
    <citation type="submission" date="2014-04" db="EMBL/GenBank/DDBJ databases">
        <authorList>
            <consortium name="DOE Joint Genome Institute"/>
            <person name="Kuo A."/>
            <person name="Tarkka M."/>
            <person name="Buscot F."/>
            <person name="Kohler A."/>
            <person name="Nagy L.G."/>
            <person name="Floudas D."/>
            <person name="Copeland A."/>
            <person name="Barry K.W."/>
            <person name="Cichocki N."/>
            <person name="Veneault-Fourrey C."/>
            <person name="LaButti K."/>
            <person name="Lindquist E.A."/>
            <person name="Lipzen A."/>
            <person name="Lundell T."/>
            <person name="Morin E."/>
            <person name="Murat C."/>
            <person name="Sun H."/>
            <person name="Tunlid A."/>
            <person name="Henrissat B."/>
            <person name="Grigoriev I.V."/>
            <person name="Hibbett D.S."/>
            <person name="Martin F."/>
            <person name="Nordberg H.P."/>
            <person name="Cantor M.N."/>
            <person name="Hua S.X."/>
        </authorList>
    </citation>
    <scope>NUCLEOTIDE SEQUENCE [LARGE SCALE GENOMIC DNA]</scope>
    <source>
        <strain evidence="4 5">F 1598</strain>
    </source>
</reference>
<dbReference type="GO" id="GO:0008270">
    <property type="term" value="F:zinc ion binding"/>
    <property type="evidence" value="ECO:0007669"/>
    <property type="project" value="UniProtKB-KW"/>
</dbReference>
<reference evidence="5" key="2">
    <citation type="submission" date="2015-01" db="EMBL/GenBank/DDBJ databases">
        <title>Evolutionary Origins and Diversification of the Mycorrhizal Mutualists.</title>
        <authorList>
            <consortium name="DOE Joint Genome Institute"/>
            <consortium name="Mycorrhizal Genomics Consortium"/>
            <person name="Kohler A."/>
            <person name="Kuo A."/>
            <person name="Nagy L.G."/>
            <person name="Floudas D."/>
            <person name="Copeland A."/>
            <person name="Barry K.W."/>
            <person name="Cichocki N."/>
            <person name="Veneault-Fourrey C."/>
            <person name="LaButti K."/>
            <person name="Lindquist E.A."/>
            <person name="Lipzen A."/>
            <person name="Lundell T."/>
            <person name="Morin E."/>
            <person name="Murat C."/>
            <person name="Riley R."/>
            <person name="Ohm R."/>
            <person name="Sun H."/>
            <person name="Tunlid A."/>
            <person name="Henrissat B."/>
            <person name="Grigoriev I.V."/>
            <person name="Hibbett D.S."/>
            <person name="Martin F."/>
        </authorList>
    </citation>
    <scope>NUCLEOTIDE SEQUENCE [LARGE SCALE GENOMIC DNA]</scope>
    <source>
        <strain evidence="5">F 1598</strain>
    </source>
</reference>
<protein>
    <recommendedName>
        <fullName evidence="3">SWIM-type domain-containing protein</fullName>
    </recommendedName>
</protein>
<dbReference type="InParanoid" id="A0A0C3BLG0"/>
<dbReference type="HOGENOM" id="CLU_375115_0_0_1"/>
<organism evidence="4 5">
    <name type="scientific">Piloderma croceum (strain F 1598)</name>
    <dbReference type="NCBI Taxonomy" id="765440"/>
    <lineage>
        <taxon>Eukaryota</taxon>
        <taxon>Fungi</taxon>
        <taxon>Dikarya</taxon>
        <taxon>Basidiomycota</taxon>
        <taxon>Agaricomycotina</taxon>
        <taxon>Agaricomycetes</taxon>
        <taxon>Agaricomycetidae</taxon>
        <taxon>Atheliales</taxon>
        <taxon>Atheliaceae</taxon>
        <taxon>Piloderma</taxon>
    </lineage>
</organism>
<dbReference type="PROSITE" id="PS50966">
    <property type="entry name" value="ZF_SWIM"/>
    <property type="match status" value="1"/>
</dbReference>
<evidence type="ECO:0000256" key="1">
    <source>
        <dbReference type="PROSITE-ProRule" id="PRU00325"/>
    </source>
</evidence>
<evidence type="ECO:0000256" key="2">
    <source>
        <dbReference type="SAM" id="MobiDB-lite"/>
    </source>
</evidence>
<dbReference type="Proteomes" id="UP000054166">
    <property type="component" value="Unassembled WGS sequence"/>
</dbReference>
<feature type="domain" description="SWIM-type" evidence="3">
    <location>
        <begin position="675"/>
        <end position="718"/>
    </location>
</feature>
<feature type="compositionally biased region" description="Basic residues" evidence="2">
    <location>
        <begin position="486"/>
        <end position="495"/>
    </location>
</feature>
<dbReference type="OrthoDB" id="3261052at2759"/>
<evidence type="ECO:0000259" key="3">
    <source>
        <dbReference type="PROSITE" id="PS50966"/>
    </source>
</evidence>
<keyword evidence="1" id="KW-0479">Metal-binding</keyword>
<proteinExistence type="predicted"/>
<sequence length="740" mass="85691">MARLLDLKAKTAFRHSEASPRAKRPSSTRLTMLKTMHRNPEQGWVLLEQGVHGYDLPEWFETQRNDFNIKEYHETSSFRQIWLDTPGDRPKDIRARRFAGEIHPLCDPQIRRHLLSFCIPIFRATFNCAEACCRDMEVEREDEAFERQRNSPSILSSASTDIDSEQDVSDSEPKSKLPRKRTTNATRTCKVLLHVEITADKPDEVKIWQKGVHRDADSDALAWSLRLRRLATEDLSTLGGTASKVQKKFTKLFSDEDGWNVPSYRRPSARDIENIFPAFRRRERLAKNSFEALSLFAQKNRDRVYLYSAHAPRATPPTRLACAATDNWSKDSAILHSRKSGVGFDSSYRNKNENFALVTLLTTVNDSGCMVPIATCISEDIQMTTLVQFLTQTKVVIEARAEQIHQGMAVIEDRTTEEIANIKKEAARIVRTGWVPGHFMIDKSLAEKRAIQRVWAGAIICVCQFHIIQAILRWVEEKGCGESGKLSKKTGKQPKKAVDRTGKPSLPTAAMKEVLEAFRWAQRCRNTPNDRWHQAQVIFEGSLQRICHSHNCAESFATILKYFRDNWWCDEWRDLCTDIGLPQGQTRDGTFNTNNWTESAYRTFDVVFLENRKNKRIDRLMSILVNDFLPHYRFWSHDEARPSKDHIRVTRQGHDLWSADNVIRRRSQPNHYKVYYIDADKKSRYHTVDYAQSSCTCTQFGLRGKYCMHLWAVHWFESNGPVHEWDREYQLITAGVDHKY</sequence>
<keyword evidence="1" id="KW-0862">Zinc</keyword>
<dbReference type="AlphaFoldDB" id="A0A0C3BLG0"/>
<name>A0A0C3BLG0_PILCF</name>
<dbReference type="EMBL" id="KN832979">
    <property type="protein sequence ID" value="KIM87288.1"/>
    <property type="molecule type" value="Genomic_DNA"/>
</dbReference>
<accession>A0A0C3BLG0</accession>
<evidence type="ECO:0000313" key="4">
    <source>
        <dbReference type="EMBL" id="KIM87288.1"/>
    </source>
</evidence>
<dbReference type="PANTHER" id="PTHR35385:SF2">
    <property type="entry name" value="PROTEIN B, PUTATIVE-RELATED"/>
    <property type="match status" value="1"/>
</dbReference>
<dbReference type="InterPro" id="IPR007527">
    <property type="entry name" value="Znf_SWIM"/>
</dbReference>
<keyword evidence="1" id="KW-0863">Zinc-finger</keyword>
<feature type="region of interest" description="Disordered" evidence="2">
    <location>
        <begin position="144"/>
        <end position="182"/>
    </location>
</feature>
<dbReference type="PANTHER" id="PTHR35385">
    <property type="entry name" value="PROTEIN B, PUTATIVE-RELATED-RELATED"/>
    <property type="match status" value="1"/>
</dbReference>
<feature type="compositionally biased region" description="Polar residues" evidence="2">
    <location>
        <begin position="150"/>
        <end position="161"/>
    </location>
</feature>